<evidence type="ECO:0000313" key="2">
    <source>
        <dbReference type="Proteomes" id="UP000183832"/>
    </source>
</evidence>
<dbReference type="AlphaFoldDB" id="A0A1J1IMM5"/>
<gene>
    <name evidence="1" type="ORF">CLUMA_CG014713</name>
</gene>
<protein>
    <submittedName>
        <fullName evidence="1">CLUMA_CG014713, isoform A</fullName>
    </submittedName>
</protein>
<accession>A0A1J1IMM5</accession>
<name>A0A1J1IMM5_9DIPT</name>
<dbReference type="EMBL" id="CVRI01000055">
    <property type="protein sequence ID" value="CRL01416.1"/>
    <property type="molecule type" value="Genomic_DNA"/>
</dbReference>
<sequence>MRLMTKGLSLITNLPKTQRQVLYAGNRLKSKKRKEGSGLIQLDIRVTLYYVVFYKTFGTFEENCLTSYEIINFLYKQSIYKCFSRLEPAVECYKTCLHSTASDRKEAFNAILFSGNAEDIIDIFMIENFSVVHSVCT</sequence>
<organism evidence="1 2">
    <name type="scientific">Clunio marinus</name>
    <dbReference type="NCBI Taxonomy" id="568069"/>
    <lineage>
        <taxon>Eukaryota</taxon>
        <taxon>Metazoa</taxon>
        <taxon>Ecdysozoa</taxon>
        <taxon>Arthropoda</taxon>
        <taxon>Hexapoda</taxon>
        <taxon>Insecta</taxon>
        <taxon>Pterygota</taxon>
        <taxon>Neoptera</taxon>
        <taxon>Endopterygota</taxon>
        <taxon>Diptera</taxon>
        <taxon>Nematocera</taxon>
        <taxon>Chironomoidea</taxon>
        <taxon>Chironomidae</taxon>
        <taxon>Clunio</taxon>
    </lineage>
</organism>
<dbReference type="Proteomes" id="UP000183832">
    <property type="component" value="Unassembled WGS sequence"/>
</dbReference>
<keyword evidence="2" id="KW-1185">Reference proteome</keyword>
<reference evidence="1 2" key="1">
    <citation type="submission" date="2015-04" db="EMBL/GenBank/DDBJ databases">
        <authorList>
            <person name="Syromyatnikov M.Y."/>
            <person name="Popov V.N."/>
        </authorList>
    </citation>
    <scope>NUCLEOTIDE SEQUENCE [LARGE SCALE GENOMIC DNA]</scope>
</reference>
<evidence type="ECO:0000313" key="1">
    <source>
        <dbReference type="EMBL" id="CRL01416.1"/>
    </source>
</evidence>
<proteinExistence type="predicted"/>